<evidence type="ECO:0000313" key="2">
    <source>
        <dbReference type="EMBL" id="JAD69128.1"/>
    </source>
</evidence>
<protein>
    <submittedName>
        <fullName evidence="2">Uncharacterized protein</fullName>
    </submittedName>
</protein>
<keyword evidence="1" id="KW-1133">Transmembrane helix</keyword>
<evidence type="ECO:0000256" key="1">
    <source>
        <dbReference type="SAM" id="Phobius"/>
    </source>
</evidence>
<keyword evidence="1" id="KW-0472">Membrane</keyword>
<accession>A0A0A9C3Y2</accession>
<organism evidence="2">
    <name type="scientific">Arundo donax</name>
    <name type="common">Giant reed</name>
    <name type="synonym">Donax arundinaceus</name>
    <dbReference type="NCBI Taxonomy" id="35708"/>
    <lineage>
        <taxon>Eukaryota</taxon>
        <taxon>Viridiplantae</taxon>
        <taxon>Streptophyta</taxon>
        <taxon>Embryophyta</taxon>
        <taxon>Tracheophyta</taxon>
        <taxon>Spermatophyta</taxon>
        <taxon>Magnoliopsida</taxon>
        <taxon>Liliopsida</taxon>
        <taxon>Poales</taxon>
        <taxon>Poaceae</taxon>
        <taxon>PACMAD clade</taxon>
        <taxon>Arundinoideae</taxon>
        <taxon>Arundineae</taxon>
        <taxon>Arundo</taxon>
    </lineage>
</organism>
<sequence>MCGPTLHWITATVTTVSYFHLLFWSHMQVFTF</sequence>
<dbReference type="AlphaFoldDB" id="A0A0A9C3Y2"/>
<reference evidence="2" key="2">
    <citation type="journal article" date="2015" name="Data Brief">
        <title>Shoot transcriptome of the giant reed, Arundo donax.</title>
        <authorList>
            <person name="Barrero R.A."/>
            <person name="Guerrero F.D."/>
            <person name="Moolhuijzen P."/>
            <person name="Goolsby J.A."/>
            <person name="Tidwell J."/>
            <person name="Bellgard S.E."/>
            <person name="Bellgard M.I."/>
        </authorList>
    </citation>
    <scope>NUCLEOTIDE SEQUENCE</scope>
    <source>
        <tissue evidence="2">Shoot tissue taken approximately 20 cm above the soil surface</tissue>
    </source>
</reference>
<name>A0A0A9C3Y2_ARUDO</name>
<reference evidence="2" key="1">
    <citation type="submission" date="2014-09" db="EMBL/GenBank/DDBJ databases">
        <authorList>
            <person name="Magalhaes I.L.F."/>
            <person name="Oliveira U."/>
            <person name="Santos F.R."/>
            <person name="Vidigal T.H.D.A."/>
            <person name="Brescovit A.D."/>
            <person name="Santos A.J."/>
        </authorList>
    </citation>
    <scope>NUCLEOTIDE SEQUENCE</scope>
    <source>
        <tissue evidence="2">Shoot tissue taken approximately 20 cm above the soil surface</tissue>
    </source>
</reference>
<feature type="transmembrane region" description="Helical" evidence="1">
    <location>
        <begin position="6"/>
        <end position="24"/>
    </location>
</feature>
<keyword evidence="1" id="KW-0812">Transmembrane</keyword>
<dbReference type="EMBL" id="GBRH01228767">
    <property type="protein sequence ID" value="JAD69128.1"/>
    <property type="molecule type" value="Transcribed_RNA"/>
</dbReference>
<proteinExistence type="predicted"/>